<evidence type="ECO:0000313" key="2">
    <source>
        <dbReference type="EMBL" id="AFS78027.1"/>
    </source>
</evidence>
<dbReference type="eggNOG" id="COG1451">
    <property type="taxonomic scope" value="Bacteria"/>
</dbReference>
<gene>
    <name evidence="2" type="ordered locus">Curi_c10130</name>
</gene>
<evidence type="ECO:0000259" key="1">
    <source>
        <dbReference type="Pfam" id="PF01863"/>
    </source>
</evidence>
<sequence length="237" mass="29075">MRLGFMHGTRYIEFDVAFRKRKTIQISITPPNEIKVSVPRGMSEENIIDIVKIKANWIEKKILYFKDIKYEKINRKFINNEPFMYLGRSYLLQIEVDKNIKDPQVKLFQGKIYVYTSIKDKRIIQGAMEKWYREKTKEKVEERVKYYLHLFKKEPRSIRIKQQKRIWASCTYRDDLLFNWRCVMARPDVLDYIIVHEMCHMHHKNHSKDYWNMVESIIPDYRDKKEWLKIHGYKMIL</sequence>
<dbReference type="Pfam" id="PF01863">
    <property type="entry name" value="YgjP-like"/>
    <property type="match status" value="1"/>
</dbReference>
<dbReference type="HOGENOM" id="CLU_065947_2_2_9"/>
<dbReference type="EMBL" id="CP003326">
    <property type="protein sequence ID" value="AFS78027.1"/>
    <property type="molecule type" value="Genomic_DNA"/>
</dbReference>
<proteinExistence type="predicted"/>
<dbReference type="PANTHER" id="PTHR30399">
    <property type="entry name" value="UNCHARACTERIZED PROTEIN YGJP"/>
    <property type="match status" value="1"/>
</dbReference>
<dbReference type="PATRIC" id="fig|1128398.3.peg.1014"/>
<keyword evidence="3" id="KW-1185">Reference proteome</keyword>
<protein>
    <recommendedName>
        <fullName evidence="1">YgjP-like metallopeptidase domain-containing protein</fullName>
    </recommendedName>
</protein>
<feature type="domain" description="YgjP-like metallopeptidase" evidence="1">
    <location>
        <begin position="22"/>
        <end position="230"/>
    </location>
</feature>
<dbReference type="Proteomes" id="UP000006094">
    <property type="component" value="Chromosome"/>
</dbReference>
<dbReference type="InterPro" id="IPR053136">
    <property type="entry name" value="UTP_pyrophosphatase-like"/>
</dbReference>
<dbReference type="STRING" id="1128398.Curi_c10130"/>
<dbReference type="AlphaFoldDB" id="K0AZ10"/>
<dbReference type="CDD" id="cd07344">
    <property type="entry name" value="M48_yhfN_like"/>
    <property type="match status" value="1"/>
</dbReference>
<organism evidence="2 3">
    <name type="scientific">Gottschalkia acidurici (strain ATCC 7906 / DSM 604 / BCRC 14475 / CIP 104303 / KCTC 5404 / NCIMB 10678 / 9a)</name>
    <name type="common">Clostridium acidurici</name>
    <dbReference type="NCBI Taxonomy" id="1128398"/>
    <lineage>
        <taxon>Bacteria</taxon>
        <taxon>Bacillati</taxon>
        <taxon>Bacillota</taxon>
        <taxon>Tissierellia</taxon>
        <taxon>Tissierellales</taxon>
        <taxon>Gottschalkiaceae</taxon>
        <taxon>Gottschalkia</taxon>
    </lineage>
</organism>
<dbReference type="KEGG" id="cad:Curi_c10130"/>
<dbReference type="PANTHER" id="PTHR30399:SF1">
    <property type="entry name" value="UTP PYROPHOSPHATASE"/>
    <property type="match status" value="1"/>
</dbReference>
<evidence type="ECO:0000313" key="3">
    <source>
        <dbReference type="Proteomes" id="UP000006094"/>
    </source>
</evidence>
<name>K0AZ10_GOTA9</name>
<accession>K0AZ10</accession>
<dbReference type="Gene3D" id="3.30.2010.10">
    <property type="entry name" value="Metalloproteases ('zincins'), catalytic domain"/>
    <property type="match status" value="1"/>
</dbReference>
<dbReference type="RefSeq" id="WP_014967164.1">
    <property type="nucleotide sequence ID" value="NC_018664.1"/>
</dbReference>
<dbReference type="OrthoDB" id="9811177at2"/>
<reference evidence="2 3" key="1">
    <citation type="journal article" date="2012" name="PLoS ONE">
        <title>The purine-utilizing bacterium Clostridium acidurici 9a: a genome-guided metabolic reconsideration.</title>
        <authorList>
            <person name="Hartwich K."/>
            <person name="Poehlein A."/>
            <person name="Daniel R."/>
        </authorList>
    </citation>
    <scope>NUCLEOTIDE SEQUENCE [LARGE SCALE GENOMIC DNA]</scope>
    <source>
        <strain evidence="3">ATCC 7906 / DSM 604 / BCRC 14475 / CIP 104303 / KCTC 5404 / NCIMB 10678 / 9a</strain>
    </source>
</reference>
<dbReference type="InterPro" id="IPR002725">
    <property type="entry name" value="YgjP-like_metallopeptidase"/>
</dbReference>